<reference evidence="1 2" key="1">
    <citation type="submission" date="2018-07" db="EMBL/GenBank/DDBJ databases">
        <title>Genome analysis of Runella aurantiaca.</title>
        <authorList>
            <person name="Yang X."/>
        </authorList>
    </citation>
    <scope>NUCLEOTIDE SEQUENCE [LARGE SCALE GENOMIC DNA]</scope>
    <source>
        <strain evidence="1 2">YX9</strain>
    </source>
</reference>
<dbReference type="Proteomes" id="UP000253141">
    <property type="component" value="Unassembled WGS sequence"/>
</dbReference>
<keyword evidence="2" id="KW-1185">Reference proteome</keyword>
<evidence type="ECO:0000313" key="2">
    <source>
        <dbReference type="Proteomes" id="UP000253141"/>
    </source>
</evidence>
<comment type="caution">
    <text evidence="1">The sequence shown here is derived from an EMBL/GenBank/DDBJ whole genome shotgun (WGS) entry which is preliminary data.</text>
</comment>
<dbReference type="RefSeq" id="WP_114462520.1">
    <property type="nucleotide sequence ID" value="NZ_QPIW01000016.1"/>
</dbReference>
<dbReference type="Gene3D" id="1.20.1440.60">
    <property type="entry name" value="23S rRNA-intervening sequence"/>
    <property type="match status" value="1"/>
</dbReference>
<dbReference type="PIRSF" id="PIRSF035652">
    <property type="entry name" value="CHP02436"/>
    <property type="match status" value="1"/>
</dbReference>
<accession>A0A369I7E4</accession>
<dbReference type="Pfam" id="PF05635">
    <property type="entry name" value="23S_rRNA_IVP"/>
    <property type="match status" value="1"/>
</dbReference>
<protein>
    <submittedName>
        <fullName evidence="1">Four helix bundle protein</fullName>
    </submittedName>
</protein>
<dbReference type="NCBIfam" id="TIGR02436">
    <property type="entry name" value="four helix bundle protein"/>
    <property type="match status" value="1"/>
</dbReference>
<dbReference type="AlphaFoldDB" id="A0A369I7E4"/>
<organism evidence="1 2">
    <name type="scientific">Runella aurantiaca</name>
    <dbReference type="NCBI Taxonomy" id="2282308"/>
    <lineage>
        <taxon>Bacteria</taxon>
        <taxon>Pseudomonadati</taxon>
        <taxon>Bacteroidota</taxon>
        <taxon>Cytophagia</taxon>
        <taxon>Cytophagales</taxon>
        <taxon>Spirosomataceae</taxon>
        <taxon>Runella</taxon>
    </lineage>
</organism>
<evidence type="ECO:0000313" key="1">
    <source>
        <dbReference type="EMBL" id="RDB04417.1"/>
    </source>
</evidence>
<dbReference type="EMBL" id="QPIW01000016">
    <property type="protein sequence ID" value="RDB04417.1"/>
    <property type="molecule type" value="Genomic_DNA"/>
</dbReference>
<dbReference type="SUPFAM" id="SSF158446">
    <property type="entry name" value="IVS-encoded protein-like"/>
    <property type="match status" value="1"/>
</dbReference>
<gene>
    <name evidence="1" type="ORF">DVG78_18435</name>
</gene>
<name>A0A369I7E4_9BACT</name>
<proteinExistence type="predicted"/>
<dbReference type="InterPro" id="IPR012657">
    <property type="entry name" value="23S_rRNA-intervening_sequence"/>
</dbReference>
<dbReference type="OrthoDB" id="285993at2"/>
<dbReference type="InterPro" id="IPR036583">
    <property type="entry name" value="23S_rRNA_IVS_sf"/>
</dbReference>
<sequence length="117" mass="13113">MNYRKFDLEERLIDFGVLIIEASERLPKTAAGRHLADQLLRSGTAPALVYGEAQAAESKKDFVHKMKIALKELRETSINLRMLLKANMLIDEPLLSESRQLVAIFQKSVDTAKGGET</sequence>